<sequence length="347" mass="39183">MNDLYNKLTISKIKRELADVKTFYFEEPDAQQIYYEPGQYLTFVLQTATQEIRRSYSIISAPVLGEPLAIGVKRIPNGAFSRYLIDQAQPGDQLLTIGAAGFFTLPPDIDAYQQVFFLAAGSGITPVFSLLKTVLYAHPTLRAVLIYSNRSREETIFHAELDQLASKFPQRLRIEYLYSNNAVLAQARLYKDLLKSFIAKLGVAPREKTLAYLCGPTEYMRMCVYGLREAGVPFENIKRENFSTDTLVIPKIQPPDTEVHTVTVHLRKQKLEFQVQYPNTILQAAKKHGINLPYSCETGRCGSCVARCTAGQVWMSYNEVLTEKDLAKKLALTCVGYPINGDVWLEI</sequence>
<dbReference type="Pfam" id="PF00111">
    <property type="entry name" value="Fer2"/>
    <property type="match status" value="1"/>
</dbReference>
<dbReference type="PANTHER" id="PTHR47354">
    <property type="entry name" value="NADH OXIDOREDUCTASE HCR"/>
    <property type="match status" value="1"/>
</dbReference>
<dbReference type="Gene3D" id="3.10.20.30">
    <property type="match status" value="1"/>
</dbReference>
<dbReference type="CDD" id="cd06214">
    <property type="entry name" value="PA_degradation_oxidoreductase_like"/>
    <property type="match status" value="1"/>
</dbReference>
<dbReference type="InterPro" id="IPR008333">
    <property type="entry name" value="Cbr1-like_FAD-bd_dom"/>
</dbReference>
<dbReference type="GO" id="GO:0046872">
    <property type="term" value="F:metal ion binding"/>
    <property type="evidence" value="ECO:0007669"/>
    <property type="project" value="UniProtKB-KW"/>
</dbReference>
<dbReference type="Proteomes" id="UP000305398">
    <property type="component" value="Chromosome"/>
</dbReference>
<dbReference type="Pfam" id="PF00175">
    <property type="entry name" value="NAD_binding_1"/>
    <property type="match status" value="1"/>
</dbReference>
<keyword evidence="12" id="KW-1185">Reference proteome</keyword>
<dbReference type="InterPro" id="IPR006058">
    <property type="entry name" value="2Fe2S_fd_BS"/>
</dbReference>
<dbReference type="InterPro" id="IPR001041">
    <property type="entry name" value="2Fe-2S_ferredoxin-type"/>
</dbReference>
<dbReference type="InterPro" id="IPR039261">
    <property type="entry name" value="FNR_nucleotide-bd"/>
</dbReference>
<dbReference type="PROSITE" id="PS00197">
    <property type="entry name" value="2FE2S_FER_1"/>
    <property type="match status" value="1"/>
</dbReference>
<dbReference type="PROSITE" id="PS51384">
    <property type="entry name" value="FAD_FR"/>
    <property type="match status" value="1"/>
</dbReference>
<dbReference type="InterPro" id="IPR001709">
    <property type="entry name" value="Flavoprot_Pyr_Nucl_cyt_Rdtase"/>
</dbReference>
<keyword evidence="7" id="KW-0408">Iron</keyword>
<dbReference type="GO" id="GO:0051537">
    <property type="term" value="F:2 iron, 2 sulfur cluster binding"/>
    <property type="evidence" value="ECO:0007669"/>
    <property type="project" value="UniProtKB-KW"/>
</dbReference>
<evidence type="ECO:0000313" key="12">
    <source>
        <dbReference type="Proteomes" id="UP000305398"/>
    </source>
</evidence>
<dbReference type="InterPro" id="IPR001433">
    <property type="entry name" value="OxRdtase_FAD/NAD-bd"/>
</dbReference>
<dbReference type="SUPFAM" id="SSF52343">
    <property type="entry name" value="Ferredoxin reductase-like, C-terminal NADP-linked domain"/>
    <property type="match status" value="1"/>
</dbReference>
<gene>
    <name evidence="11" type="ORF">FHG12_05135</name>
</gene>
<evidence type="ECO:0000256" key="3">
    <source>
        <dbReference type="ARBA" id="ARBA00022714"/>
    </source>
</evidence>
<dbReference type="InterPro" id="IPR050415">
    <property type="entry name" value="MRET"/>
</dbReference>
<dbReference type="Pfam" id="PF00970">
    <property type="entry name" value="FAD_binding_6"/>
    <property type="match status" value="1"/>
</dbReference>
<evidence type="ECO:0000256" key="1">
    <source>
        <dbReference type="ARBA" id="ARBA00001974"/>
    </source>
</evidence>
<evidence type="ECO:0000256" key="5">
    <source>
        <dbReference type="ARBA" id="ARBA00022827"/>
    </source>
</evidence>
<dbReference type="KEGG" id="hyj:FHG12_05135"/>
<evidence type="ECO:0000259" key="9">
    <source>
        <dbReference type="PROSITE" id="PS51085"/>
    </source>
</evidence>
<dbReference type="PRINTS" id="PR00371">
    <property type="entry name" value="FPNCR"/>
</dbReference>
<dbReference type="EMBL" id="CP040896">
    <property type="protein sequence ID" value="QDA59526.1"/>
    <property type="molecule type" value="Genomic_DNA"/>
</dbReference>
<evidence type="ECO:0000313" key="11">
    <source>
        <dbReference type="EMBL" id="QDA59526.1"/>
    </source>
</evidence>
<proteinExistence type="predicted"/>
<dbReference type="InterPro" id="IPR036010">
    <property type="entry name" value="2Fe-2S_ferredoxin-like_sf"/>
</dbReference>
<organism evidence="11 12">
    <name type="scientific">Hymenobacter jejuensis</name>
    <dbReference type="NCBI Taxonomy" id="2502781"/>
    <lineage>
        <taxon>Bacteria</taxon>
        <taxon>Pseudomonadati</taxon>
        <taxon>Bacteroidota</taxon>
        <taxon>Cytophagia</taxon>
        <taxon>Cytophagales</taxon>
        <taxon>Hymenobacteraceae</taxon>
        <taxon>Hymenobacter</taxon>
    </lineage>
</organism>
<dbReference type="RefSeq" id="WP_139514707.1">
    <property type="nucleotide sequence ID" value="NZ_CP040896.1"/>
</dbReference>
<feature type="domain" description="2Fe-2S ferredoxin-type" evidence="9">
    <location>
        <begin position="260"/>
        <end position="347"/>
    </location>
</feature>
<dbReference type="InterPro" id="IPR012675">
    <property type="entry name" value="Beta-grasp_dom_sf"/>
</dbReference>
<feature type="domain" description="FAD-binding FR-type" evidence="10">
    <location>
        <begin position="3"/>
        <end position="106"/>
    </location>
</feature>
<keyword evidence="4" id="KW-0479">Metal-binding</keyword>
<dbReference type="OrthoDB" id="9789468at2"/>
<evidence type="ECO:0000259" key="10">
    <source>
        <dbReference type="PROSITE" id="PS51384"/>
    </source>
</evidence>
<dbReference type="PROSITE" id="PS51085">
    <property type="entry name" value="2FE2S_FER_2"/>
    <property type="match status" value="1"/>
</dbReference>
<keyword evidence="6" id="KW-0560">Oxidoreductase</keyword>
<dbReference type="GO" id="GO:0016491">
    <property type="term" value="F:oxidoreductase activity"/>
    <property type="evidence" value="ECO:0007669"/>
    <property type="project" value="UniProtKB-KW"/>
</dbReference>
<reference evidence="11 12" key="1">
    <citation type="submission" date="2019-06" db="EMBL/GenBank/DDBJ databases">
        <authorList>
            <person name="Srinivasan S."/>
        </authorList>
    </citation>
    <scope>NUCLEOTIDE SEQUENCE [LARGE SCALE GENOMIC DNA]</scope>
    <source>
        <strain evidence="11 12">17J68-5</strain>
    </source>
</reference>
<evidence type="ECO:0000256" key="7">
    <source>
        <dbReference type="ARBA" id="ARBA00023004"/>
    </source>
</evidence>
<dbReference type="Gene3D" id="3.40.50.80">
    <property type="entry name" value="Nucleotide-binding domain of ferredoxin-NADP reductase (FNR) module"/>
    <property type="match status" value="1"/>
</dbReference>
<dbReference type="Gene3D" id="2.40.30.10">
    <property type="entry name" value="Translation factors"/>
    <property type="match status" value="1"/>
</dbReference>
<dbReference type="PANTHER" id="PTHR47354:SF8">
    <property type="entry name" value="1,2-PHENYLACETYL-COA EPOXIDASE, SUBUNIT E"/>
    <property type="match status" value="1"/>
</dbReference>
<dbReference type="GO" id="GO:0050660">
    <property type="term" value="F:flavin adenine dinucleotide binding"/>
    <property type="evidence" value="ECO:0007669"/>
    <property type="project" value="TreeGrafter"/>
</dbReference>
<name>A0A5B7ZYE5_9BACT</name>
<evidence type="ECO:0000256" key="6">
    <source>
        <dbReference type="ARBA" id="ARBA00023002"/>
    </source>
</evidence>
<keyword evidence="8" id="KW-0411">Iron-sulfur</keyword>
<dbReference type="PRINTS" id="PR00406">
    <property type="entry name" value="CYTB5RDTASE"/>
</dbReference>
<evidence type="ECO:0000256" key="4">
    <source>
        <dbReference type="ARBA" id="ARBA00022723"/>
    </source>
</evidence>
<accession>A0A5B7ZYE5</accession>
<keyword evidence="2" id="KW-0285">Flavoprotein</keyword>
<evidence type="ECO:0000256" key="2">
    <source>
        <dbReference type="ARBA" id="ARBA00022630"/>
    </source>
</evidence>
<comment type="cofactor">
    <cofactor evidence="1">
        <name>FAD</name>
        <dbReference type="ChEBI" id="CHEBI:57692"/>
    </cofactor>
</comment>
<dbReference type="InterPro" id="IPR017927">
    <property type="entry name" value="FAD-bd_FR_type"/>
</dbReference>
<dbReference type="SUPFAM" id="SSF63380">
    <property type="entry name" value="Riboflavin synthase domain-like"/>
    <property type="match status" value="1"/>
</dbReference>
<dbReference type="SUPFAM" id="SSF54292">
    <property type="entry name" value="2Fe-2S ferredoxin-like"/>
    <property type="match status" value="1"/>
</dbReference>
<dbReference type="AlphaFoldDB" id="A0A5B7ZYE5"/>
<evidence type="ECO:0000256" key="8">
    <source>
        <dbReference type="ARBA" id="ARBA00023014"/>
    </source>
</evidence>
<keyword evidence="5" id="KW-0274">FAD</keyword>
<protein>
    <submittedName>
        <fullName evidence="11">Ferredoxin--NADP reductase</fullName>
    </submittedName>
</protein>
<dbReference type="CDD" id="cd00207">
    <property type="entry name" value="fer2"/>
    <property type="match status" value="1"/>
</dbReference>
<keyword evidence="3" id="KW-0001">2Fe-2S</keyword>
<dbReference type="InterPro" id="IPR017938">
    <property type="entry name" value="Riboflavin_synthase-like_b-brl"/>
</dbReference>